<dbReference type="OrthoDB" id="542841at2759"/>
<dbReference type="InterPro" id="IPR051886">
    <property type="entry name" value="Seed_Dev/Stress_Resp_Reg"/>
</dbReference>
<feature type="domain" description="DOG1" evidence="1">
    <location>
        <begin position="1"/>
        <end position="234"/>
    </location>
</feature>
<accession>A0A8T0GQN1</accession>
<evidence type="ECO:0000313" key="2">
    <source>
        <dbReference type="EMBL" id="KAG0561921.1"/>
    </source>
</evidence>
<dbReference type="Proteomes" id="UP000822688">
    <property type="component" value="Chromosome 9"/>
</dbReference>
<sequence length="285" mass="31938">MEGVRWWMGCQPHIRVLRGVVRSSVENREVEASLHKCVSLYMADIHEHSVLEDEKVLHTISGGSVTAIEASFMWLGGWRPSCAMMLVYSLMGVQLRDEIRSFGLGTEKLVRSEAVLSDKQIVNLRNVQNRARGEEKKLSKKLASIQMLVSDQDVLAAVMLESSPDRTKRTDLKTVLKPRMSRLKKLLIQADQLRLQTLHQLFSVLSPVQVAHCAIAAFELAFSMHALGLSDDSRSHTSSLVSYAKPLPPRLPTRNPLGHDSLKQAVCVHPDESNLARESANMWCH</sequence>
<keyword evidence="3" id="KW-1185">Reference proteome</keyword>
<evidence type="ECO:0000259" key="1">
    <source>
        <dbReference type="PROSITE" id="PS51806"/>
    </source>
</evidence>
<dbReference type="Pfam" id="PF14144">
    <property type="entry name" value="DOG1"/>
    <property type="match status" value="1"/>
</dbReference>
<evidence type="ECO:0000313" key="3">
    <source>
        <dbReference type="Proteomes" id="UP000822688"/>
    </source>
</evidence>
<reference evidence="2" key="1">
    <citation type="submission" date="2020-06" db="EMBL/GenBank/DDBJ databases">
        <title>WGS assembly of Ceratodon purpureus strain R40.</title>
        <authorList>
            <person name="Carey S.B."/>
            <person name="Jenkins J."/>
            <person name="Shu S."/>
            <person name="Lovell J.T."/>
            <person name="Sreedasyam A."/>
            <person name="Maumus F."/>
            <person name="Tiley G.P."/>
            <person name="Fernandez-Pozo N."/>
            <person name="Barry K."/>
            <person name="Chen C."/>
            <person name="Wang M."/>
            <person name="Lipzen A."/>
            <person name="Daum C."/>
            <person name="Saski C.A."/>
            <person name="Payton A.C."/>
            <person name="Mcbreen J.C."/>
            <person name="Conrad R.E."/>
            <person name="Kollar L.M."/>
            <person name="Olsson S."/>
            <person name="Huttunen S."/>
            <person name="Landis J.B."/>
            <person name="Wickett N.J."/>
            <person name="Johnson M.G."/>
            <person name="Rensing S.A."/>
            <person name="Grimwood J."/>
            <person name="Schmutz J."/>
            <person name="Mcdaniel S.F."/>
        </authorList>
    </citation>
    <scope>NUCLEOTIDE SEQUENCE</scope>
    <source>
        <strain evidence="2">R40</strain>
    </source>
</reference>
<gene>
    <name evidence="2" type="ORF">KC19_9G103400</name>
</gene>
<dbReference type="InterPro" id="IPR025422">
    <property type="entry name" value="TGA_domain"/>
</dbReference>
<dbReference type="AlphaFoldDB" id="A0A8T0GQN1"/>
<organism evidence="2 3">
    <name type="scientific">Ceratodon purpureus</name>
    <name type="common">Fire moss</name>
    <name type="synonym">Dicranum purpureum</name>
    <dbReference type="NCBI Taxonomy" id="3225"/>
    <lineage>
        <taxon>Eukaryota</taxon>
        <taxon>Viridiplantae</taxon>
        <taxon>Streptophyta</taxon>
        <taxon>Embryophyta</taxon>
        <taxon>Bryophyta</taxon>
        <taxon>Bryophytina</taxon>
        <taxon>Bryopsida</taxon>
        <taxon>Dicranidae</taxon>
        <taxon>Pseudoditrichales</taxon>
        <taxon>Ditrichaceae</taxon>
        <taxon>Ceratodon</taxon>
    </lineage>
</organism>
<dbReference type="PANTHER" id="PTHR46354:SF4">
    <property type="entry name" value="PROTEIN DOG1-LIKE 3"/>
    <property type="match status" value="1"/>
</dbReference>
<dbReference type="PROSITE" id="PS51806">
    <property type="entry name" value="DOG1"/>
    <property type="match status" value="1"/>
</dbReference>
<dbReference type="PANTHER" id="PTHR46354">
    <property type="entry name" value="DOG1 DOMAIN-CONTAINING PROTEIN"/>
    <property type="match status" value="1"/>
</dbReference>
<dbReference type="GO" id="GO:0043565">
    <property type="term" value="F:sequence-specific DNA binding"/>
    <property type="evidence" value="ECO:0007669"/>
    <property type="project" value="InterPro"/>
</dbReference>
<name>A0A8T0GQN1_CERPU</name>
<proteinExistence type="predicted"/>
<protein>
    <recommendedName>
        <fullName evidence="1">DOG1 domain-containing protein</fullName>
    </recommendedName>
</protein>
<comment type="caution">
    <text evidence="2">The sequence shown here is derived from an EMBL/GenBank/DDBJ whole genome shotgun (WGS) entry which is preliminary data.</text>
</comment>
<dbReference type="EMBL" id="CM026430">
    <property type="protein sequence ID" value="KAG0561921.1"/>
    <property type="molecule type" value="Genomic_DNA"/>
</dbReference>
<dbReference type="GO" id="GO:0006351">
    <property type="term" value="P:DNA-templated transcription"/>
    <property type="evidence" value="ECO:0007669"/>
    <property type="project" value="InterPro"/>
</dbReference>